<name>A0AAQ4FAH2_AMBAM</name>
<comment type="caution">
    <text evidence="4">The sequence shown here is derived from an EMBL/GenBank/DDBJ whole genome shotgun (WGS) entry which is preliminary data.</text>
</comment>
<dbReference type="PANTHER" id="PTHR24322">
    <property type="entry name" value="PKSB"/>
    <property type="match status" value="1"/>
</dbReference>
<sequence>MTLSEFVLVLVEFMLLNVQCLWIALREAVHWPAPAAKSVAGKVVLITGSGHGVGRELALRFARLGARLVLVDIHKVRKIRATERDPVLHSVKKGARAHALKKKKKKKLNLTCEVEASRVAHRGLRPLHVLCHSLVPSHVLCDTLQRRPQAITIFI</sequence>
<feature type="signal peptide" evidence="3">
    <location>
        <begin position="1"/>
        <end position="20"/>
    </location>
</feature>
<keyword evidence="2" id="KW-0560">Oxidoreductase</keyword>
<dbReference type="InterPro" id="IPR036291">
    <property type="entry name" value="NAD(P)-bd_dom_sf"/>
</dbReference>
<dbReference type="Proteomes" id="UP001321473">
    <property type="component" value="Unassembled WGS sequence"/>
</dbReference>
<evidence type="ECO:0008006" key="6">
    <source>
        <dbReference type="Google" id="ProtNLM"/>
    </source>
</evidence>
<feature type="chain" id="PRO_5042923540" description="Hydroxysteroid 17-beta dehydrogenase 11" evidence="3">
    <location>
        <begin position="21"/>
        <end position="155"/>
    </location>
</feature>
<evidence type="ECO:0000256" key="2">
    <source>
        <dbReference type="ARBA" id="ARBA00023002"/>
    </source>
</evidence>
<dbReference type="AlphaFoldDB" id="A0AAQ4FAH2"/>
<evidence type="ECO:0000313" key="5">
    <source>
        <dbReference type="Proteomes" id="UP001321473"/>
    </source>
</evidence>
<dbReference type="GO" id="GO:0016616">
    <property type="term" value="F:oxidoreductase activity, acting on the CH-OH group of donors, NAD or NADP as acceptor"/>
    <property type="evidence" value="ECO:0007669"/>
    <property type="project" value="TreeGrafter"/>
</dbReference>
<gene>
    <name evidence="4" type="ORF">V5799_009834</name>
</gene>
<proteinExistence type="inferred from homology"/>
<reference evidence="4 5" key="1">
    <citation type="journal article" date="2023" name="Arcadia Sci">
        <title>De novo assembly of a long-read Amblyomma americanum tick genome.</title>
        <authorList>
            <person name="Chou S."/>
            <person name="Poskanzer K.E."/>
            <person name="Rollins M."/>
            <person name="Thuy-Boun P.S."/>
        </authorList>
    </citation>
    <scope>NUCLEOTIDE SEQUENCE [LARGE SCALE GENOMIC DNA]</scope>
    <source>
        <strain evidence="4">F_SG_1</strain>
        <tissue evidence="4">Salivary glands</tissue>
    </source>
</reference>
<protein>
    <recommendedName>
        <fullName evidence="6">Hydroxysteroid 17-beta dehydrogenase 11</fullName>
    </recommendedName>
</protein>
<evidence type="ECO:0000256" key="1">
    <source>
        <dbReference type="ARBA" id="ARBA00006484"/>
    </source>
</evidence>
<keyword evidence="3" id="KW-0732">Signal</keyword>
<organism evidence="4 5">
    <name type="scientific">Amblyomma americanum</name>
    <name type="common">Lone star tick</name>
    <dbReference type="NCBI Taxonomy" id="6943"/>
    <lineage>
        <taxon>Eukaryota</taxon>
        <taxon>Metazoa</taxon>
        <taxon>Ecdysozoa</taxon>
        <taxon>Arthropoda</taxon>
        <taxon>Chelicerata</taxon>
        <taxon>Arachnida</taxon>
        <taxon>Acari</taxon>
        <taxon>Parasitiformes</taxon>
        <taxon>Ixodida</taxon>
        <taxon>Ixodoidea</taxon>
        <taxon>Ixodidae</taxon>
        <taxon>Amblyomminae</taxon>
        <taxon>Amblyomma</taxon>
    </lineage>
</organism>
<keyword evidence="5" id="KW-1185">Reference proteome</keyword>
<dbReference type="SUPFAM" id="SSF51735">
    <property type="entry name" value="NAD(P)-binding Rossmann-fold domains"/>
    <property type="match status" value="1"/>
</dbReference>
<dbReference type="GO" id="GO:0005811">
    <property type="term" value="C:lipid droplet"/>
    <property type="evidence" value="ECO:0007669"/>
    <property type="project" value="TreeGrafter"/>
</dbReference>
<dbReference type="EMBL" id="JARKHS020005161">
    <property type="protein sequence ID" value="KAK8783801.1"/>
    <property type="molecule type" value="Genomic_DNA"/>
</dbReference>
<dbReference type="Gene3D" id="3.40.50.720">
    <property type="entry name" value="NAD(P)-binding Rossmann-like Domain"/>
    <property type="match status" value="1"/>
</dbReference>
<comment type="similarity">
    <text evidence="1">Belongs to the short-chain dehydrogenases/reductases (SDR) family.</text>
</comment>
<accession>A0AAQ4FAH2</accession>
<evidence type="ECO:0000313" key="4">
    <source>
        <dbReference type="EMBL" id="KAK8783801.1"/>
    </source>
</evidence>
<evidence type="ECO:0000256" key="3">
    <source>
        <dbReference type="SAM" id="SignalP"/>
    </source>
</evidence>
<dbReference type="PANTHER" id="PTHR24322:SF736">
    <property type="entry name" value="RETINOL DEHYDROGENASE 10"/>
    <property type="match status" value="1"/>
</dbReference>